<comment type="caution">
    <text evidence="1">The sequence shown here is derived from an EMBL/GenBank/DDBJ whole genome shotgun (WGS) entry which is preliminary data.</text>
</comment>
<dbReference type="Gene3D" id="2.170.120.30">
    <property type="match status" value="1"/>
</dbReference>
<dbReference type="InterPro" id="IPR012505">
    <property type="entry name" value="YbbR"/>
</dbReference>
<reference evidence="2" key="1">
    <citation type="journal article" date="2019" name="Int. J. Syst. Evol. Microbiol.">
        <title>The Global Catalogue of Microorganisms (GCM) 10K type strain sequencing project: providing services to taxonomists for standard genome sequencing and annotation.</title>
        <authorList>
            <consortium name="The Broad Institute Genomics Platform"/>
            <consortium name="The Broad Institute Genome Sequencing Center for Infectious Disease"/>
            <person name="Wu L."/>
            <person name="Ma J."/>
        </authorList>
    </citation>
    <scope>NUCLEOTIDE SEQUENCE [LARGE SCALE GENOMIC DNA]</scope>
    <source>
        <strain evidence="2">JCM 17452</strain>
    </source>
</reference>
<evidence type="ECO:0000313" key="2">
    <source>
        <dbReference type="Proteomes" id="UP001500027"/>
    </source>
</evidence>
<dbReference type="InterPro" id="IPR053154">
    <property type="entry name" value="c-di-AMP_regulator"/>
</dbReference>
<dbReference type="PANTHER" id="PTHR37804">
    <property type="entry name" value="CDAA REGULATORY PROTEIN CDAR"/>
    <property type="match status" value="1"/>
</dbReference>
<sequence length="287" mass="32846">MFTKLSKNYTNTLAFKIEKINVPEEKVILNNSDSIVNVTLKTHGFKWFKYYLGRPTLTVDFSKDVAENNAVFICDNSNLEFIANRALTNQVELIKVSPKRLEFNFDVNLVKKVPVVLKSNIIFTQGFNISESYKLQPDSIKVIGPHSIAKKIEYVETEAVNLEDVKTNINRKVSLKKLDNELKLSTQSITLTAEVEKFTEGTLKIPVTISNVPEGISLKYFPKEVNISFYTSLARFNQVKAKDFRVVCDYSKVTENQSFFIPELVKRSTLVKTAKLNQQRIEFIILE</sequence>
<name>A0ABP8EBW6_9FLAO</name>
<dbReference type="PANTHER" id="PTHR37804:SF1">
    <property type="entry name" value="CDAA REGULATORY PROTEIN CDAR"/>
    <property type="match status" value="1"/>
</dbReference>
<gene>
    <name evidence="1" type="ORF">GCM10022257_17180</name>
</gene>
<dbReference type="Pfam" id="PF07949">
    <property type="entry name" value="YbbR"/>
    <property type="match status" value="1"/>
</dbReference>
<dbReference type="Proteomes" id="UP001500027">
    <property type="component" value="Unassembled WGS sequence"/>
</dbReference>
<dbReference type="EMBL" id="BAABAV010000001">
    <property type="protein sequence ID" value="GAA4269617.1"/>
    <property type="molecule type" value="Genomic_DNA"/>
</dbReference>
<keyword evidence="2" id="KW-1185">Reference proteome</keyword>
<evidence type="ECO:0000313" key="1">
    <source>
        <dbReference type="EMBL" id="GAA4269617.1"/>
    </source>
</evidence>
<accession>A0ABP8EBW6</accession>
<organism evidence="1 2">
    <name type="scientific">Hyunsoonleella aestuarii</name>
    <dbReference type="NCBI Taxonomy" id="912802"/>
    <lineage>
        <taxon>Bacteria</taxon>
        <taxon>Pseudomonadati</taxon>
        <taxon>Bacteroidota</taxon>
        <taxon>Flavobacteriia</taxon>
        <taxon>Flavobacteriales</taxon>
        <taxon>Flavobacteriaceae</taxon>
    </lineage>
</organism>
<proteinExistence type="predicted"/>
<evidence type="ECO:0008006" key="3">
    <source>
        <dbReference type="Google" id="ProtNLM"/>
    </source>
</evidence>
<dbReference type="Gene3D" id="2.170.120.40">
    <property type="entry name" value="YbbR-like domain"/>
    <property type="match status" value="1"/>
</dbReference>
<protein>
    <recommendedName>
        <fullName evidence="3">YbbR-like domain-containing protein</fullName>
    </recommendedName>
</protein>